<dbReference type="AlphaFoldDB" id="A0A433TER8"/>
<accession>A0A433TER8</accession>
<feature type="non-terminal residue" evidence="1">
    <location>
        <position position="325"/>
    </location>
</feature>
<sequence>GMCVVAVHLRRSPGLASYLRIHSAPSLLAVISGRMTAFKGTHISFDGLKDFMAELFPSDTLLKVSDSNLDSFLGGWQDNRVRAIFFSHKAQPSLRFMAPAFYYRDRIACGYVHTMSPEAQSTVRRFGINKHRESLLMWNEVQESTLAAIILSLTFFSYMQQLSRSTIDEILEHNKYLALPRISSQKMFDELCPLQPKLKKSRLCVALITKQAPDHEAARISFREFASSSPIQTDRVKFAYIYEDKQQNFVQALTKGNVTRSQLVVEVVILTRYDQRKLSYEFLEDGWGLDPVTVPESRRQLERRLHEILAGDSLLTLRAVVPEFY</sequence>
<dbReference type="PANTHER" id="PTHR44303:SF2">
    <property type="entry name" value="DNAJ HOMOLOG SUBFAMILY C MEMBER 16"/>
    <property type="match status" value="1"/>
</dbReference>
<dbReference type="OrthoDB" id="10065037at2759"/>
<proteinExistence type="predicted"/>
<dbReference type="STRING" id="188477.A0A433TER8"/>
<dbReference type="InterPro" id="IPR052448">
    <property type="entry name" value="DnaJ_C16_autophagy_reg"/>
</dbReference>
<keyword evidence="2" id="KW-1185">Reference proteome</keyword>
<evidence type="ECO:0000313" key="2">
    <source>
        <dbReference type="Proteomes" id="UP000271974"/>
    </source>
</evidence>
<gene>
    <name evidence="1" type="ORF">EGW08_012172</name>
</gene>
<evidence type="ECO:0000313" key="1">
    <source>
        <dbReference type="EMBL" id="RUS80055.1"/>
    </source>
</evidence>
<feature type="non-terminal residue" evidence="1">
    <location>
        <position position="1"/>
    </location>
</feature>
<comment type="caution">
    <text evidence="1">The sequence shown here is derived from an EMBL/GenBank/DDBJ whole genome shotgun (WGS) entry which is preliminary data.</text>
</comment>
<reference evidence="1 2" key="1">
    <citation type="submission" date="2019-01" db="EMBL/GenBank/DDBJ databases">
        <title>A draft genome assembly of the solar-powered sea slug Elysia chlorotica.</title>
        <authorList>
            <person name="Cai H."/>
            <person name="Li Q."/>
            <person name="Fang X."/>
            <person name="Li J."/>
            <person name="Curtis N.E."/>
            <person name="Altenburger A."/>
            <person name="Shibata T."/>
            <person name="Feng M."/>
            <person name="Maeda T."/>
            <person name="Schwartz J.A."/>
            <person name="Shigenobu S."/>
            <person name="Lundholm N."/>
            <person name="Nishiyama T."/>
            <person name="Yang H."/>
            <person name="Hasebe M."/>
            <person name="Li S."/>
            <person name="Pierce S.K."/>
            <person name="Wang J."/>
        </authorList>
    </citation>
    <scope>NUCLEOTIDE SEQUENCE [LARGE SCALE GENOMIC DNA]</scope>
    <source>
        <strain evidence="1">EC2010</strain>
        <tissue evidence="1">Whole organism of an adult</tissue>
    </source>
</reference>
<organism evidence="1 2">
    <name type="scientific">Elysia chlorotica</name>
    <name type="common">Eastern emerald elysia</name>
    <name type="synonym">Sea slug</name>
    <dbReference type="NCBI Taxonomy" id="188477"/>
    <lineage>
        <taxon>Eukaryota</taxon>
        <taxon>Metazoa</taxon>
        <taxon>Spiralia</taxon>
        <taxon>Lophotrochozoa</taxon>
        <taxon>Mollusca</taxon>
        <taxon>Gastropoda</taxon>
        <taxon>Heterobranchia</taxon>
        <taxon>Euthyneura</taxon>
        <taxon>Panpulmonata</taxon>
        <taxon>Sacoglossa</taxon>
        <taxon>Placobranchoidea</taxon>
        <taxon>Plakobranchidae</taxon>
        <taxon>Elysia</taxon>
    </lineage>
</organism>
<dbReference type="Proteomes" id="UP000271974">
    <property type="component" value="Unassembled WGS sequence"/>
</dbReference>
<dbReference type="PANTHER" id="PTHR44303">
    <property type="entry name" value="DNAJ HOMOLOG SUBFAMILY C MEMBER 16"/>
    <property type="match status" value="1"/>
</dbReference>
<dbReference type="EMBL" id="RQTK01000413">
    <property type="protein sequence ID" value="RUS80055.1"/>
    <property type="molecule type" value="Genomic_DNA"/>
</dbReference>
<protein>
    <submittedName>
        <fullName evidence="1">Uncharacterized protein</fullName>
    </submittedName>
</protein>
<name>A0A433TER8_ELYCH</name>